<dbReference type="PRINTS" id="PR00811">
    <property type="entry name" value="BCTERIALGSPD"/>
</dbReference>
<feature type="chain" id="PRO_5002822580" evidence="12">
    <location>
        <begin position="30"/>
        <end position="686"/>
    </location>
</feature>
<feature type="domain" description="NolW-like" evidence="14">
    <location>
        <begin position="272"/>
        <end position="365"/>
    </location>
</feature>
<feature type="domain" description="NolW-like" evidence="14">
    <location>
        <begin position="197"/>
        <end position="267"/>
    </location>
</feature>
<gene>
    <name evidence="16" type="primary">xcsD</name>
    <name evidence="16" type="ordered locus">PHZ_c0654</name>
</gene>
<evidence type="ECO:0000256" key="2">
    <source>
        <dbReference type="ARBA" id="ARBA00006980"/>
    </source>
</evidence>
<dbReference type="HOGENOM" id="CLU_006756_1_1_5"/>
<feature type="domain" description="NolW-like" evidence="14">
    <location>
        <begin position="135"/>
        <end position="194"/>
    </location>
</feature>
<keyword evidence="7" id="KW-0653">Protein transport</keyword>
<evidence type="ECO:0000256" key="9">
    <source>
        <dbReference type="ARBA" id="ARBA00023237"/>
    </source>
</evidence>
<keyword evidence="3 10" id="KW-0813">Transport</keyword>
<organism evidence="16 17">
    <name type="scientific">Phenylobacterium zucineum (strain HLK1)</name>
    <dbReference type="NCBI Taxonomy" id="450851"/>
    <lineage>
        <taxon>Bacteria</taxon>
        <taxon>Pseudomonadati</taxon>
        <taxon>Pseudomonadota</taxon>
        <taxon>Alphaproteobacteria</taxon>
        <taxon>Caulobacterales</taxon>
        <taxon>Caulobacteraceae</taxon>
        <taxon>Phenylobacterium</taxon>
    </lineage>
</organism>
<dbReference type="eggNOG" id="COG4796">
    <property type="taxonomic scope" value="Bacteria"/>
</dbReference>
<dbReference type="InterPro" id="IPR050810">
    <property type="entry name" value="Bact_Secretion_Sys_Channel"/>
</dbReference>
<keyword evidence="8" id="KW-0472">Membrane</keyword>
<evidence type="ECO:0000259" key="15">
    <source>
        <dbReference type="Pfam" id="PF21305"/>
    </source>
</evidence>
<dbReference type="NCBIfam" id="TIGR02517">
    <property type="entry name" value="type_II_gspD"/>
    <property type="match status" value="1"/>
</dbReference>
<dbReference type="Proteomes" id="UP000001868">
    <property type="component" value="Chromosome"/>
</dbReference>
<dbReference type="InterPro" id="IPR004846">
    <property type="entry name" value="T2SS/T3SS_dom"/>
</dbReference>
<dbReference type="eggNOG" id="COG1450">
    <property type="taxonomic scope" value="Bacteria"/>
</dbReference>
<dbReference type="GO" id="GO:0009279">
    <property type="term" value="C:cell outer membrane"/>
    <property type="evidence" value="ECO:0007669"/>
    <property type="project" value="UniProtKB-SubCell"/>
</dbReference>
<reference evidence="16 17" key="1">
    <citation type="journal article" date="2008" name="BMC Genomics">
        <title>Complete genome of Phenylobacterium zucineum - a novel facultative intracellular bacterium isolated from human erythroleukemia cell line K562.</title>
        <authorList>
            <person name="Luo Y."/>
            <person name="Xu X."/>
            <person name="Ding Z."/>
            <person name="Liu Z."/>
            <person name="Zhang B."/>
            <person name="Yan Z."/>
            <person name="Sun J."/>
            <person name="Hu S."/>
            <person name="Hu X."/>
        </authorList>
    </citation>
    <scope>NUCLEOTIDE SEQUENCE [LARGE SCALE GENOMIC DNA]</scope>
    <source>
        <strain evidence="16 17">HLK1</strain>
    </source>
</reference>
<dbReference type="PANTHER" id="PTHR30332:SF24">
    <property type="entry name" value="SECRETIN GSPD-RELATED"/>
    <property type="match status" value="1"/>
</dbReference>
<sequence>MSAHPVRRLLAAGLLASAMTATLPPPALAQAQAQTQGQTQALNLQDADIRVFIQDVARATGRTFIIDPRVQGKVSVASQEPLSRAELFDVLMSTLRANGLVAIPAGSGAYRIAPEEGAAAQPATLGAEAGYGFATQVFRLRNLDAASAAETLKPLVGRQGAIQAIPRGNMLVVADYGDNLRRIRSLLSQIDQDRGITETVTLKSSSAREIAGVLNDLLKAPGADPAARNGVVSIIVVDSSNSIILRGEPDAVRPLLALVADLDRRAESAGDVRVVQLQHANAEQLVPVLQQLVGQTPSPSAGPAATRRGEAPASPEPAATPTAAGQARANIARYPGANAIVIAADPETQRMLAEVIRQLDVRRRQVLVEAIVVEVSDEAAKRLGVQFALAGINGSAIPFTATSYSNSAPNLPAVIGAVAAEKNLPDDDATKALLRDAAVRSLLAANGALIGGGGQIGDDALFGLVINAVKSDTASNLLSTPSVMTLDNQPATILVGQEVPITTGESLGANNENPFRTIARQNVGVQLEVTPQINAGGTITLFLRQEVSAVAGPISANFTELVLNKREIETTVNVDDGEIIVLGGLLSQDERASVEKTPVLGDIPGLGALFRGTNKAKTKTNLMVFIRPKIVGDAAGARAVTGPKYEYIRGQQTAADPRRQSELEALVREYLRAEPPTSAPLPAGPK</sequence>
<feature type="domain" description="Type II/III secretion system secretin-like" evidence="13">
    <location>
        <begin position="468"/>
        <end position="631"/>
    </location>
</feature>
<protein>
    <submittedName>
        <fullName evidence="16">Type II secretory pathway protein D</fullName>
    </submittedName>
</protein>
<evidence type="ECO:0000256" key="7">
    <source>
        <dbReference type="ARBA" id="ARBA00022927"/>
    </source>
</evidence>
<dbReference type="InterPro" id="IPR013356">
    <property type="entry name" value="T2SS_GspD"/>
</dbReference>
<name>B4RFI7_PHEZH</name>
<dbReference type="EMBL" id="CP000747">
    <property type="protein sequence ID" value="ACG77068.1"/>
    <property type="molecule type" value="Genomic_DNA"/>
</dbReference>
<keyword evidence="5" id="KW-0812">Transmembrane</keyword>
<dbReference type="Pfam" id="PF21305">
    <property type="entry name" value="type_II_gspD_N0"/>
    <property type="match status" value="1"/>
</dbReference>
<evidence type="ECO:0000256" key="5">
    <source>
        <dbReference type="ARBA" id="ARBA00022692"/>
    </source>
</evidence>
<dbReference type="InterPro" id="IPR049371">
    <property type="entry name" value="GspD-like_N0"/>
</dbReference>
<dbReference type="Pfam" id="PF03958">
    <property type="entry name" value="Secretin_N"/>
    <property type="match status" value="3"/>
</dbReference>
<dbReference type="KEGG" id="pzu:PHZ_c0654"/>
<dbReference type="InterPro" id="IPR001775">
    <property type="entry name" value="GspD/PilQ"/>
</dbReference>
<evidence type="ECO:0000256" key="1">
    <source>
        <dbReference type="ARBA" id="ARBA00004442"/>
    </source>
</evidence>
<keyword evidence="6 12" id="KW-0732">Signal</keyword>
<evidence type="ECO:0000256" key="3">
    <source>
        <dbReference type="ARBA" id="ARBA00022448"/>
    </source>
</evidence>
<dbReference type="InterPro" id="IPR005644">
    <property type="entry name" value="NolW-like"/>
</dbReference>
<evidence type="ECO:0000313" key="16">
    <source>
        <dbReference type="EMBL" id="ACG77068.1"/>
    </source>
</evidence>
<dbReference type="AlphaFoldDB" id="B4RFI7"/>
<feature type="domain" description="GspD-like N0" evidence="15">
    <location>
        <begin position="42"/>
        <end position="112"/>
    </location>
</feature>
<proteinExistence type="inferred from homology"/>
<evidence type="ECO:0000256" key="12">
    <source>
        <dbReference type="SAM" id="SignalP"/>
    </source>
</evidence>
<evidence type="ECO:0000256" key="10">
    <source>
        <dbReference type="RuleBase" id="RU004004"/>
    </source>
</evidence>
<feature type="compositionally biased region" description="Low complexity" evidence="11">
    <location>
        <begin position="311"/>
        <end position="325"/>
    </location>
</feature>
<dbReference type="Gene3D" id="3.30.1370.120">
    <property type="match status" value="3"/>
</dbReference>
<evidence type="ECO:0000256" key="4">
    <source>
        <dbReference type="ARBA" id="ARBA00022452"/>
    </source>
</evidence>
<keyword evidence="4" id="KW-1134">Transmembrane beta strand</keyword>
<evidence type="ECO:0000313" key="17">
    <source>
        <dbReference type="Proteomes" id="UP000001868"/>
    </source>
</evidence>
<evidence type="ECO:0000259" key="14">
    <source>
        <dbReference type="Pfam" id="PF03958"/>
    </source>
</evidence>
<dbReference type="GO" id="GO:0015627">
    <property type="term" value="C:type II protein secretion system complex"/>
    <property type="evidence" value="ECO:0007669"/>
    <property type="project" value="InterPro"/>
</dbReference>
<evidence type="ECO:0000256" key="11">
    <source>
        <dbReference type="SAM" id="MobiDB-lite"/>
    </source>
</evidence>
<dbReference type="InterPro" id="IPR038591">
    <property type="entry name" value="NolW-like_sf"/>
</dbReference>
<dbReference type="PANTHER" id="PTHR30332">
    <property type="entry name" value="PROBABLE GENERAL SECRETION PATHWAY PROTEIN D"/>
    <property type="match status" value="1"/>
</dbReference>
<keyword evidence="9" id="KW-0998">Cell outer membrane</keyword>
<dbReference type="Pfam" id="PF00263">
    <property type="entry name" value="Secretin"/>
    <property type="match status" value="1"/>
</dbReference>
<feature type="signal peptide" evidence="12">
    <location>
        <begin position="1"/>
        <end position="29"/>
    </location>
</feature>
<accession>B4RFI7</accession>
<comment type="subcellular location">
    <subcellularLocation>
        <location evidence="1 10">Cell outer membrane</location>
    </subcellularLocation>
</comment>
<keyword evidence="17" id="KW-1185">Reference proteome</keyword>
<dbReference type="STRING" id="450851.PHZ_c0654"/>
<evidence type="ECO:0000259" key="13">
    <source>
        <dbReference type="Pfam" id="PF00263"/>
    </source>
</evidence>
<feature type="region of interest" description="Disordered" evidence="11">
    <location>
        <begin position="296"/>
        <end position="325"/>
    </location>
</feature>
<dbReference type="GO" id="GO:0015628">
    <property type="term" value="P:protein secretion by the type II secretion system"/>
    <property type="evidence" value="ECO:0007669"/>
    <property type="project" value="InterPro"/>
</dbReference>
<evidence type="ECO:0000256" key="8">
    <source>
        <dbReference type="ARBA" id="ARBA00023136"/>
    </source>
</evidence>
<comment type="similarity">
    <text evidence="2">Belongs to the bacterial secretin family. GSP D subfamily.</text>
</comment>
<evidence type="ECO:0000256" key="6">
    <source>
        <dbReference type="ARBA" id="ARBA00022729"/>
    </source>
</evidence>